<keyword evidence="6" id="KW-1185">Reference proteome</keyword>
<keyword evidence="3" id="KW-0472">Membrane</keyword>
<gene>
    <name evidence="5" type="ORF">GCM10017653_32590</name>
</gene>
<reference evidence="5" key="1">
    <citation type="journal article" date="2014" name="Int. J. Syst. Evol. Microbiol.">
        <title>Complete genome sequence of Corynebacterium casei LMG S-19264T (=DSM 44701T), isolated from a smear-ripened cheese.</title>
        <authorList>
            <consortium name="US DOE Joint Genome Institute (JGI-PGF)"/>
            <person name="Walter F."/>
            <person name="Albersmeier A."/>
            <person name="Kalinowski J."/>
            <person name="Ruckert C."/>
        </authorList>
    </citation>
    <scope>NUCLEOTIDE SEQUENCE</scope>
    <source>
        <strain evidence="5">VKM B-2789</strain>
    </source>
</reference>
<evidence type="ECO:0000256" key="2">
    <source>
        <dbReference type="PIRSR" id="PIRSR006386-1"/>
    </source>
</evidence>
<keyword evidence="3" id="KW-0812">Transmembrane</keyword>
<feature type="domain" description="DSBA-like thioredoxin" evidence="4">
    <location>
        <begin position="5"/>
        <end position="195"/>
    </location>
</feature>
<sequence>MSRSVDYFFSVVSPWAFIGHAAFIAVARRHGLTLRYHPVQLGGLFAETGGLPLPKRHPARQRYRLIELQRWREARGLEFHLHPAHWPFDGALADRLVLATAQAGHDVDALVSRLMAGVWQRQENIADPAQLAVILAELGLPAALLEAASSESVGALYDANRARAVEADVFGSPAYVLDGEVFWGQDRIDLLDAALSRNRAPFTPAA</sequence>
<dbReference type="PIRSF" id="PIRSF006386">
    <property type="entry name" value="HCCAis_GSTk"/>
    <property type="match status" value="1"/>
</dbReference>
<dbReference type="Proteomes" id="UP001143330">
    <property type="component" value="Unassembled WGS sequence"/>
</dbReference>
<evidence type="ECO:0000256" key="1">
    <source>
        <dbReference type="PIRNR" id="PIRNR006386"/>
    </source>
</evidence>
<evidence type="ECO:0000259" key="4">
    <source>
        <dbReference type="Pfam" id="PF01323"/>
    </source>
</evidence>
<dbReference type="RefSeq" id="WP_213365006.1">
    <property type="nucleotide sequence ID" value="NZ_BSFM01000014.1"/>
</dbReference>
<proteinExistence type="inferred from homology"/>
<comment type="caution">
    <text evidence="5">The sequence shown here is derived from an EMBL/GenBank/DDBJ whole genome shotgun (WGS) entry which is preliminary data.</text>
</comment>
<dbReference type="InterPro" id="IPR051924">
    <property type="entry name" value="GST_Kappa/NadH"/>
</dbReference>
<dbReference type="InterPro" id="IPR044087">
    <property type="entry name" value="NahD-like"/>
</dbReference>
<dbReference type="SUPFAM" id="SSF52833">
    <property type="entry name" value="Thioredoxin-like"/>
    <property type="match status" value="1"/>
</dbReference>
<dbReference type="GO" id="GO:1901170">
    <property type="term" value="P:naphthalene catabolic process"/>
    <property type="evidence" value="ECO:0007669"/>
    <property type="project" value="InterPro"/>
</dbReference>
<feature type="transmembrane region" description="Helical" evidence="3">
    <location>
        <begin position="6"/>
        <end position="27"/>
    </location>
</feature>
<keyword evidence="3" id="KW-1133">Transmembrane helix</keyword>
<dbReference type="GO" id="GO:0006749">
    <property type="term" value="P:glutathione metabolic process"/>
    <property type="evidence" value="ECO:0007669"/>
    <property type="project" value="TreeGrafter"/>
</dbReference>
<dbReference type="Pfam" id="PF01323">
    <property type="entry name" value="DSBA"/>
    <property type="match status" value="1"/>
</dbReference>
<dbReference type="PANTHER" id="PTHR42943">
    <property type="entry name" value="GLUTATHIONE S-TRANSFERASE KAPPA"/>
    <property type="match status" value="1"/>
</dbReference>
<dbReference type="GO" id="GO:0004364">
    <property type="term" value="F:glutathione transferase activity"/>
    <property type="evidence" value="ECO:0007669"/>
    <property type="project" value="TreeGrafter"/>
</dbReference>
<dbReference type="GO" id="GO:0004602">
    <property type="term" value="F:glutathione peroxidase activity"/>
    <property type="evidence" value="ECO:0007669"/>
    <property type="project" value="TreeGrafter"/>
</dbReference>
<dbReference type="PANTHER" id="PTHR42943:SF13">
    <property type="entry name" value="GLUTATHIONE S-TRANSFERASE KAPPA-RELATED"/>
    <property type="match status" value="1"/>
</dbReference>
<organism evidence="5 6">
    <name type="scientific">Ancylobacter defluvii</name>
    <dbReference type="NCBI Taxonomy" id="1282440"/>
    <lineage>
        <taxon>Bacteria</taxon>
        <taxon>Pseudomonadati</taxon>
        <taxon>Pseudomonadota</taxon>
        <taxon>Alphaproteobacteria</taxon>
        <taxon>Hyphomicrobiales</taxon>
        <taxon>Xanthobacteraceae</taxon>
        <taxon>Ancylobacter</taxon>
    </lineage>
</organism>
<keyword evidence="1 5" id="KW-0413">Isomerase</keyword>
<evidence type="ECO:0000256" key="3">
    <source>
        <dbReference type="SAM" id="Phobius"/>
    </source>
</evidence>
<dbReference type="InterPro" id="IPR014440">
    <property type="entry name" value="HCCAis_GSTk"/>
</dbReference>
<dbReference type="EMBL" id="BSFM01000014">
    <property type="protein sequence ID" value="GLK85189.1"/>
    <property type="molecule type" value="Genomic_DNA"/>
</dbReference>
<feature type="active site" description="Nucleophile" evidence="2">
    <location>
        <position position="13"/>
    </location>
</feature>
<comment type="catalytic activity">
    <reaction evidence="1">
        <text>2-hydroxychromene-2-carboxylate = (3E)-4-(2-hydroxyphenyl)-2-oxobut-3-enoate</text>
        <dbReference type="Rhea" id="RHEA:27401"/>
        <dbReference type="ChEBI" id="CHEBI:59350"/>
        <dbReference type="ChEBI" id="CHEBI:59353"/>
        <dbReference type="EC" id="5.99.1.4"/>
    </reaction>
</comment>
<dbReference type="Gene3D" id="3.40.30.10">
    <property type="entry name" value="Glutaredoxin"/>
    <property type="match status" value="1"/>
</dbReference>
<evidence type="ECO:0000313" key="6">
    <source>
        <dbReference type="Proteomes" id="UP001143330"/>
    </source>
</evidence>
<accession>A0A9W6K0A4</accession>
<dbReference type="CDD" id="cd03022">
    <property type="entry name" value="DsbA_HCCA_Iso"/>
    <property type="match status" value="1"/>
</dbReference>
<dbReference type="AlphaFoldDB" id="A0A9W6K0A4"/>
<dbReference type="EC" id="5.99.1.4" evidence="1"/>
<reference evidence="5" key="2">
    <citation type="submission" date="2023-01" db="EMBL/GenBank/DDBJ databases">
        <authorList>
            <person name="Sun Q."/>
            <person name="Evtushenko L."/>
        </authorList>
    </citation>
    <scope>NUCLEOTIDE SEQUENCE</scope>
    <source>
        <strain evidence="5">VKM B-2789</strain>
    </source>
</reference>
<dbReference type="GO" id="GO:0018845">
    <property type="term" value="F:2-hydroxychromene-2-carboxylate isomerase activity"/>
    <property type="evidence" value="ECO:0007669"/>
    <property type="project" value="UniProtKB-UniRule"/>
</dbReference>
<dbReference type="InterPro" id="IPR001853">
    <property type="entry name" value="DSBA-like_thioredoxin_dom"/>
</dbReference>
<dbReference type="InterPro" id="IPR036249">
    <property type="entry name" value="Thioredoxin-like_sf"/>
</dbReference>
<comment type="similarity">
    <text evidence="1">Belongs to the GST superfamily. NadH family.</text>
</comment>
<name>A0A9W6K0A4_9HYPH</name>
<protein>
    <recommendedName>
        <fullName evidence="1">2-hydroxychromene-2-carboxylate isomerase</fullName>
        <ecNumber evidence="1">5.99.1.4</ecNumber>
    </recommendedName>
</protein>
<evidence type="ECO:0000313" key="5">
    <source>
        <dbReference type="EMBL" id="GLK85189.1"/>
    </source>
</evidence>